<dbReference type="EMBL" id="GBXM01036465">
    <property type="protein sequence ID" value="JAH72112.1"/>
    <property type="molecule type" value="Transcribed_RNA"/>
</dbReference>
<sequence length="16" mass="1897">MPNIVQDIANLLAWLW</sequence>
<evidence type="ECO:0000313" key="1">
    <source>
        <dbReference type="EMBL" id="JAH72112.1"/>
    </source>
</evidence>
<accession>A0A0E9V239</accession>
<name>A0A0E9V239_ANGAN</name>
<reference evidence="1" key="1">
    <citation type="submission" date="2014-11" db="EMBL/GenBank/DDBJ databases">
        <authorList>
            <person name="Amaro Gonzalez C."/>
        </authorList>
    </citation>
    <scope>NUCLEOTIDE SEQUENCE</scope>
</reference>
<organism evidence="1">
    <name type="scientific">Anguilla anguilla</name>
    <name type="common">European freshwater eel</name>
    <name type="synonym">Muraena anguilla</name>
    <dbReference type="NCBI Taxonomy" id="7936"/>
    <lineage>
        <taxon>Eukaryota</taxon>
        <taxon>Metazoa</taxon>
        <taxon>Chordata</taxon>
        <taxon>Craniata</taxon>
        <taxon>Vertebrata</taxon>
        <taxon>Euteleostomi</taxon>
        <taxon>Actinopterygii</taxon>
        <taxon>Neopterygii</taxon>
        <taxon>Teleostei</taxon>
        <taxon>Anguilliformes</taxon>
        <taxon>Anguillidae</taxon>
        <taxon>Anguilla</taxon>
    </lineage>
</organism>
<proteinExistence type="predicted"/>
<protein>
    <submittedName>
        <fullName evidence="1">Uncharacterized protein</fullName>
    </submittedName>
</protein>
<dbReference type="AlphaFoldDB" id="A0A0E9V239"/>
<reference evidence="1" key="2">
    <citation type="journal article" date="2015" name="Fish Shellfish Immunol.">
        <title>Early steps in the European eel (Anguilla anguilla)-Vibrio vulnificus interaction in the gills: Role of the RtxA13 toxin.</title>
        <authorList>
            <person name="Callol A."/>
            <person name="Pajuelo D."/>
            <person name="Ebbesson L."/>
            <person name="Teles M."/>
            <person name="MacKenzie S."/>
            <person name="Amaro C."/>
        </authorList>
    </citation>
    <scope>NUCLEOTIDE SEQUENCE</scope>
</reference>